<sequence length="424" mass="45944">MTGSQTKRDGGLPRWWIAGGVVALIAIAGIWHIQTSLAKSPKLRTVEIQRGDLRTFIAATGTVEPHEVVEVGALVSGAVVSFGDGQNAPARIGSQSTRLESPVQVGTSVVQGGVLARLDPALYQLAVDRARSSLRLAEAEIGRLRTQLERSERELQRAQQLRNTNSESQYDSIATSHAIALAELDIANARREQAEGQVEQAEVNLSRTIIRSPIDGVVIDHRINLGQNAGPSSPGLFLVTRSLQDMRIRTSVSETDIGKVFPGQPVSFTVDGHRDQTMSGRVEQILMNARVQGNFVTYDVLVEMDQHDVNLLPHMTADVQLETVHRKNAWLVPSESLEWSPDNELANHTDEPSAAPENTDSSSHVIWIANADGGVKPVSVKVGVDDGVRTEIMADGIAESMPVVVGTIRETTLARIIPSVKTLR</sequence>
<keyword evidence="6" id="KW-1133">Transmembrane helix</keyword>
<evidence type="ECO:0000256" key="3">
    <source>
        <dbReference type="ARBA" id="ARBA00023054"/>
    </source>
</evidence>
<protein>
    <submittedName>
        <fullName evidence="8">HlyD family secretion protein</fullName>
    </submittedName>
</protein>
<dbReference type="PANTHER" id="PTHR32347">
    <property type="entry name" value="EFFLUX SYSTEM COMPONENT YKNX-RELATED"/>
    <property type="match status" value="1"/>
</dbReference>
<keyword evidence="6" id="KW-0812">Transmembrane</keyword>
<reference evidence="8 9" key="1">
    <citation type="submission" date="2017-05" db="EMBL/GenBank/DDBJ databases">
        <authorList>
            <person name="Varghese N."/>
            <person name="Submissions S."/>
        </authorList>
    </citation>
    <scope>NUCLEOTIDE SEQUENCE [LARGE SCALE GENOMIC DNA]</scope>
    <source>
        <strain evidence="8 9">DSM 25457</strain>
    </source>
</reference>
<keyword evidence="9" id="KW-1185">Reference proteome</keyword>
<dbReference type="PANTHER" id="PTHR32347:SF14">
    <property type="entry name" value="EFFLUX SYSTEM COMPONENT YKNX-RELATED"/>
    <property type="match status" value="1"/>
</dbReference>
<dbReference type="RefSeq" id="WP_283433767.1">
    <property type="nucleotide sequence ID" value="NZ_FXUG01000009.1"/>
</dbReference>
<dbReference type="InterPro" id="IPR058792">
    <property type="entry name" value="Beta-barrel_RND_2"/>
</dbReference>
<feature type="transmembrane region" description="Helical" evidence="6">
    <location>
        <begin position="12"/>
        <end position="33"/>
    </location>
</feature>
<dbReference type="Gene3D" id="2.40.50.100">
    <property type="match status" value="1"/>
</dbReference>
<comment type="similarity">
    <text evidence="2">Belongs to the membrane fusion protein (MFP) (TC 8.A.1) family.</text>
</comment>
<evidence type="ECO:0000256" key="4">
    <source>
        <dbReference type="SAM" id="Coils"/>
    </source>
</evidence>
<proteinExistence type="inferred from homology"/>
<organism evidence="8 9">
    <name type="scientific">Neorhodopirellula lusitana</name>
    <dbReference type="NCBI Taxonomy" id="445327"/>
    <lineage>
        <taxon>Bacteria</taxon>
        <taxon>Pseudomonadati</taxon>
        <taxon>Planctomycetota</taxon>
        <taxon>Planctomycetia</taxon>
        <taxon>Pirellulales</taxon>
        <taxon>Pirellulaceae</taxon>
        <taxon>Neorhodopirellula</taxon>
    </lineage>
</organism>
<evidence type="ECO:0000256" key="1">
    <source>
        <dbReference type="ARBA" id="ARBA00004196"/>
    </source>
</evidence>
<dbReference type="Pfam" id="PF25954">
    <property type="entry name" value="Beta-barrel_RND_2"/>
    <property type="match status" value="1"/>
</dbReference>
<evidence type="ECO:0000259" key="7">
    <source>
        <dbReference type="Pfam" id="PF25954"/>
    </source>
</evidence>
<evidence type="ECO:0000256" key="5">
    <source>
        <dbReference type="SAM" id="MobiDB-lite"/>
    </source>
</evidence>
<dbReference type="InterPro" id="IPR050465">
    <property type="entry name" value="UPF0194_transport"/>
</dbReference>
<feature type="domain" description="CusB-like beta-barrel" evidence="7">
    <location>
        <begin position="250"/>
        <end position="323"/>
    </location>
</feature>
<feature type="region of interest" description="Disordered" evidence="5">
    <location>
        <begin position="340"/>
        <end position="360"/>
    </location>
</feature>
<evidence type="ECO:0000313" key="8">
    <source>
        <dbReference type="EMBL" id="SMP66140.1"/>
    </source>
</evidence>
<dbReference type="Gene3D" id="2.40.420.20">
    <property type="match status" value="1"/>
</dbReference>
<evidence type="ECO:0000256" key="6">
    <source>
        <dbReference type="SAM" id="Phobius"/>
    </source>
</evidence>
<comment type="subcellular location">
    <subcellularLocation>
        <location evidence="1">Cell envelope</location>
    </subcellularLocation>
</comment>
<dbReference type="Gene3D" id="1.10.287.470">
    <property type="entry name" value="Helix hairpin bin"/>
    <property type="match status" value="1"/>
</dbReference>
<gene>
    <name evidence="8" type="ORF">SAMN06265222_109200</name>
</gene>
<evidence type="ECO:0000256" key="2">
    <source>
        <dbReference type="ARBA" id="ARBA00009477"/>
    </source>
</evidence>
<comment type="caution">
    <text evidence="8">The sequence shown here is derived from an EMBL/GenBank/DDBJ whole genome shotgun (WGS) entry which is preliminary data.</text>
</comment>
<dbReference type="SUPFAM" id="SSF111369">
    <property type="entry name" value="HlyD-like secretion proteins"/>
    <property type="match status" value="1"/>
</dbReference>
<dbReference type="Gene3D" id="2.40.30.170">
    <property type="match status" value="1"/>
</dbReference>
<dbReference type="NCBIfam" id="TIGR01730">
    <property type="entry name" value="RND_mfp"/>
    <property type="match status" value="1"/>
</dbReference>
<evidence type="ECO:0000313" key="9">
    <source>
        <dbReference type="Proteomes" id="UP001158067"/>
    </source>
</evidence>
<keyword evidence="6" id="KW-0472">Membrane</keyword>
<dbReference type="InterPro" id="IPR006143">
    <property type="entry name" value="RND_pump_MFP"/>
</dbReference>
<accession>A0ABY1QBW8</accession>
<feature type="coiled-coil region" evidence="4">
    <location>
        <begin position="127"/>
        <end position="211"/>
    </location>
</feature>
<dbReference type="Proteomes" id="UP001158067">
    <property type="component" value="Unassembled WGS sequence"/>
</dbReference>
<name>A0ABY1QBW8_9BACT</name>
<dbReference type="EMBL" id="FXUG01000009">
    <property type="protein sequence ID" value="SMP66140.1"/>
    <property type="molecule type" value="Genomic_DNA"/>
</dbReference>
<keyword evidence="3 4" id="KW-0175">Coiled coil</keyword>